<comment type="caution">
    <text evidence="3">The sequence shown here is derived from an EMBL/GenBank/DDBJ whole genome shotgun (WGS) entry which is preliminary data.</text>
</comment>
<evidence type="ECO:0000259" key="2">
    <source>
        <dbReference type="Pfam" id="PF00534"/>
    </source>
</evidence>
<proteinExistence type="predicted"/>
<dbReference type="EC" id="2.4.1.52" evidence="3"/>
<dbReference type="PANTHER" id="PTHR12526">
    <property type="entry name" value="GLYCOSYLTRANSFERASE"/>
    <property type="match status" value="1"/>
</dbReference>
<dbReference type="EMBL" id="JBGBYS010000006">
    <property type="protein sequence ID" value="MEY9258420.1"/>
    <property type="molecule type" value="Genomic_DNA"/>
</dbReference>
<dbReference type="Proteomes" id="UP001565435">
    <property type="component" value="Unassembled WGS sequence"/>
</dbReference>
<evidence type="ECO:0000313" key="4">
    <source>
        <dbReference type="Proteomes" id="UP001565435"/>
    </source>
</evidence>
<dbReference type="Gene3D" id="3.40.50.2000">
    <property type="entry name" value="Glycogen Phosphorylase B"/>
    <property type="match status" value="3"/>
</dbReference>
<feature type="domain" description="Glycosyl transferase family 1" evidence="2">
    <location>
        <begin position="302"/>
        <end position="461"/>
    </location>
</feature>
<reference evidence="3 4" key="1">
    <citation type="submission" date="2024-07" db="EMBL/GenBank/DDBJ databases">
        <title>Mealworm larvae gut microbial communities from Newark, Delaware, USA.</title>
        <authorList>
            <person name="Blenner M."/>
        </authorList>
    </citation>
    <scope>NUCLEOTIDE SEQUENCE [LARGE SCALE GENOMIC DNA]</scope>
    <source>
        <strain evidence="3 4">UD i117</strain>
    </source>
</reference>
<keyword evidence="4" id="KW-1185">Reference proteome</keyword>
<dbReference type="PANTHER" id="PTHR12526:SF630">
    <property type="entry name" value="GLYCOSYLTRANSFERASE"/>
    <property type="match status" value="1"/>
</dbReference>
<gene>
    <name evidence="3" type="ORF">ABH903_001441</name>
</gene>
<organism evidence="3 4">
    <name type="scientific">Brevibacterium epidermidis</name>
    <dbReference type="NCBI Taxonomy" id="1698"/>
    <lineage>
        <taxon>Bacteria</taxon>
        <taxon>Bacillati</taxon>
        <taxon>Actinomycetota</taxon>
        <taxon>Actinomycetes</taxon>
        <taxon>Micrococcales</taxon>
        <taxon>Brevibacteriaceae</taxon>
        <taxon>Brevibacterium</taxon>
    </lineage>
</organism>
<evidence type="ECO:0000313" key="3">
    <source>
        <dbReference type="EMBL" id="MEY9258420.1"/>
    </source>
</evidence>
<dbReference type="GO" id="GO:0047265">
    <property type="term" value="F:poly(glycerol-phosphate) alpha-glucosyltransferase activity"/>
    <property type="evidence" value="ECO:0007669"/>
    <property type="project" value="UniProtKB-EC"/>
</dbReference>
<dbReference type="SUPFAM" id="SSF53756">
    <property type="entry name" value="UDP-Glycosyltransferase/glycogen phosphorylase"/>
    <property type="match status" value="1"/>
</dbReference>
<keyword evidence="1 3" id="KW-0808">Transferase</keyword>
<name>A0ABV4EIY4_BREEP</name>
<dbReference type="Pfam" id="PF00534">
    <property type="entry name" value="Glycos_transf_1"/>
    <property type="match status" value="1"/>
</dbReference>
<sequence length="636" mass="70845">MTMASSAYERFKPDYQYLIRPTLSDRGGGGLQAMLRRSKALADYYQMPIDLLTYGFQPGMTQLEESLRDSGRLAPEIRIRNLWDSLSEFARGTAAELFPPAESKQPRAEPQGENTVTGVMNSGLQRIEHYRPGSTEIESVDYYREDGTRFVSDIKGKGSKGRRKVVLLNPDQVVVKSWRTLTDMFAWFLTQVFGRERAVIVVDSPVMANAVAKNGYIAPNAVLIKCFHSNHASAKNGVGFGILSPRHVESVERADVFDANVFPAEGLADAVGELIGDRDGFWTVGNIVEPASGDPNDEEHRRALGVVISRLVKEKNIDHAIEAVLIANENVPPQDAVEVAIFGSGADEERLQSIVEATEVGHQVKLSGYTTDVYGEFKRASFSILPTRQEAFGLSIVESMACGCIPIVYDVPYGPSMIITDGVDGFLVPYGDTEALAKRIETLRLMDEPEIRRMRDAARKRASDYAGERIAEEWAHVIDVAWSQKRNRPSAGLDSREIELTDALVRNDSQGSRIDVEFSCESKVRREAEENTRAFMSFRGRDSTLRLRVPGMVRTKRTGLLRRKSVVAASFRVPSKLLDRAPREVIDIFVRINDSARVREYRLPAGDIQVSEFELPQGLEAYVTKPGNLSFRESAQ</sequence>
<dbReference type="InterPro" id="IPR001296">
    <property type="entry name" value="Glyco_trans_1"/>
</dbReference>
<evidence type="ECO:0000256" key="1">
    <source>
        <dbReference type="ARBA" id="ARBA00022679"/>
    </source>
</evidence>
<protein>
    <submittedName>
        <fullName evidence="3">Poly(Glycerol-phosphate) alpha-glucosyltransferase</fullName>
        <ecNumber evidence="3">2.4.1.52</ecNumber>
    </submittedName>
</protein>
<keyword evidence="3" id="KW-0328">Glycosyltransferase</keyword>
<accession>A0ABV4EIY4</accession>